<name>A0A1H2T481_9RHOB</name>
<sequence length="213" mass="23641">MTQTIKLDIMSDPICPWCYIGKAHLDRALESEPDHPFAIEWHPFQLNPDMPADGMDRRAYLEGKFGGKEGAVRAYAPVVEHAEKAGLKINFEAMQRTPNTLNAHRLIHWAGIEGRQTAAVSALFKAYFVDARDIGDAEVLADIADGIEMDASVVTRLLATDEDMEDIRKRDAHSREMGINSVPTFIVGGRHAVPGAQPPELWKKVLAELRNEG</sequence>
<dbReference type="PANTHER" id="PTHR13887:SF41">
    <property type="entry name" value="THIOREDOXIN SUPERFAMILY PROTEIN"/>
    <property type="match status" value="1"/>
</dbReference>
<protein>
    <submittedName>
        <fullName evidence="2">Predicted dithiol-disulfide isomerase, DsbA family</fullName>
    </submittedName>
</protein>
<dbReference type="GO" id="GO:0016491">
    <property type="term" value="F:oxidoreductase activity"/>
    <property type="evidence" value="ECO:0007669"/>
    <property type="project" value="InterPro"/>
</dbReference>
<dbReference type="SUPFAM" id="SSF52833">
    <property type="entry name" value="Thioredoxin-like"/>
    <property type="match status" value="1"/>
</dbReference>
<dbReference type="GO" id="GO:0016853">
    <property type="term" value="F:isomerase activity"/>
    <property type="evidence" value="ECO:0007669"/>
    <property type="project" value="UniProtKB-KW"/>
</dbReference>
<evidence type="ECO:0000313" key="2">
    <source>
        <dbReference type="EMBL" id="SDW38525.1"/>
    </source>
</evidence>
<dbReference type="InterPro" id="IPR036249">
    <property type="entry name" value="Thioredoxin-like_sf"/>
</dbReference>
<organism evidence="2 3">
    <name type="scientific">Sulfitobacter pontiacus</name>
    <dbReference type="NCBI Taxonomy" id="60137"/>
    <lineage>
        <taxon>Bacteria</taxon>
        <taxon>Pseudomonadati</taxon>
        <taxon>Pseudomonadota</taxon>
        <taxon>Alphaproteobacteria</taxon>
        <taxon>Rhodobacterales</taxon>
        <taxon>Roseobacteraceae</taxon>
        <taxon>Sulfitobacter</taxon>
    </lineage>
</organism>
<dbReference type="AlphaFoldDB" id="A0A1H2T481"/>
<gene>
    <name evidence="2" type="ORF">SAMN04488041_10250</name>
</gene>
<dbReference type="Proteomes" id="UP000183076">
    <property type="component" value="Unassembled WGS sequence"/>
</dbReference>
<feature type="domain" description="DSBA-like thioredoxin" evidence="1">
    <location>
        <begin position="7"/>
        <end position="206"/>
    </location>
</feature>
<dbReference type="EMBL" id="FNNB01000002">
    <property type="protein sequence ID" value="SDW38525.1"/>
    <property type="molecule type" value="Genomic_DNA"/>
</dbReference>
<dbReference type="CDD" id="cd03024">
    <property type="entry name" value="DsbA_FrnE"/>
    <property type="match status" value="1"/>
</dbReference>
<proteinExistence type="predicted"/>
<evidence type="ECO:0000259" key="1">
    <source>
        <dbReference type="Pfam" id="PF01323"/>
    </source>
</evidence>
<dbReference type="STRING" id="60137.SAMN04488041_10250"/>
<dbReference type="GeneID" id="94022228"/>
<reference evidence="3" key="1">
    <citation type="submission" date="2016-10" db="EMBL/GenBank/DDBJ databases">
        <authorList>
            <person name="Varghese N."/>
            <person name="Submissions S."/>
        </authorList>
    </citation>
    <scope>NUCLEOTIDE SEQUENCE [LARGE SCALE GENOMIC DNA]</scope>
    <source>
        <strain evidence="3">DSM 10014</strain>
    </source>
</reference>
<dbReference type="Gene3D" id="3.40.30.10">
    <property type="entry name" value="Glutaredoxin"/>
    <property type="match status" value="1"/>
</dbReference>
<dbReference type="PANTHER" id="PTHR13887">
    <property type="entry name" value="GLUTATHIONE S-TRANSFERASE KAPPA"/>
    <property type="match status" value="1"/>
</dbReference>
<dbReference type="Pfam" id="PF01323">
    <property type="entry name" value="DSBA"/>
    <property type="match status" value="1"/>
</dbReference>
<evidence type="ECO:0000313" key="3">
    <source>
        <dbReference type="Proteomes" id="UP000183076"/>
    </source>
</evidence>
<dbReference type="RefSeq" id="WP_037964336.1">
    <property type="nucleotide sequence ID" value="NZ_CP081116.1"/>
</dbReference>
<accession>A0A1H2T481</accession>
<dbReference type="InterPro" id="IPR001853">
    <property type="entry name" value="DSBA-like_thioredoxin_dom"/>
</dbReference>
<keyword evidence="2" id="KW-0413">Isomerase</keyword>